<dbReference type="PANTHER" id="PTHR22930">
    <property type="match status" value="1"/>
</dbReference>
<dbReference type="EMBL" id="JANJYI010000009">
    <property type="protein sequence ID" value="KAK2634734.1"/>
    <property type="molecule type" value="Genomic_DNA"/>
</dbReference>
<reference evidence="2" key="1">
    <citation type="journal article" date="2023" name="Plant J.">
        <title>Genome sequences and population genomics provide insights into the demographic history, inbreeding, and mutation load of two 'living fossil' tree species of Dipteronia.</title>
        <authorList>
            <person name="Feng Y."/>
            <person name="Comes H.P."/>
            <person name="Chen J."/>
            <person name="Zhu S."/>
            <person name="Lu R."/>
            <person name="Zhang X."/>
            <person name="Li P."/>
            <person name="Qiu J."/>
            <person name="Olsen K.M."/>
            <person name="Qiu Y."/>
        </authorList>
    </citation>
    <scope>NUCLEOTIDE SEQUENCE</scope>
    <source>
        <strain evidence="2">KIB01</strain>
    </source>
</reference>
<name>A0AAD9TEL2_9ROSI</name>
<evidence type="ECO:0000313" key="2">
    <source>
        <dbReference type="EMBL" id="KAK2634734.1"/>
    </source>
</evidence>
<dbReference type="InterPro" id="IPR058353">
    <property type="entry name" value="DUF8040"/>
</dbReference>
<evidence type="ECO:0000313" key="3">
    <source>
        <dbReference type="Proteomes" id="UP001280121"/>
    </source>
</evidence>
<dbReference type="InterPro" id="IPR045249">
    <property type="entry name" value="HARBI1-like"/>
</dbReference>
<accession>A0AAD9TEL2</accession>
<proteinExistence type="predicted"/>
<dbReference type="PANTHER" id="PTHR22930:SF293">
    <property type="entry name" value="PROTEIN ALP1-LIKE"/>
    <property type="match status" value="1"/>
</dbReference>
<dbReference type="AlphaFoldDB" id="A0AAD9TEL2"/>
<gene>
    <name evidence="2" type="ORF">Ddye_029526</name>
</gene>
<evidence type="ECO:0000259" key="1">
    <source>
        <dbReference type="Pfam" id="PF26138"/>
    </source>
</evidence>
<feature type="domain" description="DUF8040" evidence="1">
    <location>
        <begin position="16"/>
        <end position="66"/>
    </location>
</feature>
<dbReference type="Pfam" id="PF26138">
    <property type="entry name" value="DUF8040"/>
    <property type="match status" value="1"/>
</dbReference>
<dbReference type="Proteomes" id="UP001280121">
    <property type="component" value="Unassembled WGS sequence"/>
</dbReference>
<keyword evidence="3" id="KW-1185">Reference proteome</keyword>
<comment type="caution">
    <text evidence="2">The sequence shown here is derived from an EMBL/GenBank/DDBJ whole genome shotgun (WGS) entry which is preliminary data.</text>
</comment>
<protein>
    <recommendedName>
        <fullName evidence="1">DUF8040 domain-containing protein</fullName>
    </recommendedName>
</protein>
<organism evidence="2 3">
    <name type="scientific">Dipteronia dyeriana</name>
    <dbReference type="NCBI Taxonomy" id="168575"/>
    <lineage>
        <taxon>Eukaryota</taxon>
        <taxon>Viridiplantae</taxon>
        <taxon>Streptophyta</taxon>
        <taxon>Embryophyta</taxon>
        <taxon>Tracheophyta</taxon>
        <taxon>Spermatophyta</taxon>
        <taxon>Magnoliopsida</taxon>
        <taxon>eudicotyledons</taxon>
        <taxon>Gunneridae</taxon>
        <taxon>Pentapetalae</taxon>
        <taxon>rosids</taxon>
        <taxon>malvids</taxon>
        <taxon>Sapindales</taxon>
        <taxon>Sapindaceae</taxon>
        <taxon>Hippocastanoideae</taxon>
        <taxon>Acereae</taxon>
        <taxon>Dipteronia</taxon>
    </lineage>
</organism>
<sequence length="163" mass="18820">MTSYCLIKSLELRLKANDGNVTIEEQIATFINILAHHSKNRSILVRFYRSGEAISQYVHRVLCALLRLEDVLFIKPTLIPDDCTDSWWRWFKGCLGAIDGTYIEVIVPESDKPRYRTRNGHIAINVLGVCTNEMKFVYMSYLARKGQLPILDFFGMQLLDIMD</sequence>